<feature type="binding site" evidence="10">
    <location>
        <position position="104"/>
    </location>
    <ligand>
        <name>NAD(+)</name>
        <dbReference type="ChEBI" id="CHEBI:57540"/>
    </ligand>
</feature>
<evidence type="ECO:0000256" key="7">
    <source>
        <dbReference type="PIRNR" id="PIRNR000124"/>
    </source>
</evidence>
<dbReference type="InterPro" id="IPR028357">
    <property type="entry name" value="UDPglc_DH_bac"/>
</dbReference>
<feature type="domain" description="UDP-glucose/GDP-mannose dehydrogenase C-terminal" evidence="11">
    <location>
        <begin position="329"/>
        <end position="436"/>
    </location>
</feature>
<evidence type="ECO:0000259" key="11">
    <source>
        <dbReference type="SMART" id="SM00984"/>
    </source>
</evidence>
<comment type="pathway">
    <text evidence="1">Nucleotide-sugar biosynthesis; UDP-alpha-D-glucuronate biosynthesis; UDP-alpha-D-glucuronate from UDP-alpha-D-glucose: step 1/1.</text>
</comment>
<dbReference type="SUPFAM" id="SSF48179">
    <property type="entry name" value="6-phosphogluconate dehydrogenase C-terminal domain-like"/>
    <property type="match status" value="1"/>
</dbReference>
<dbReference type="InterPro" id="IPR001732">
    <property type="entry name" value="UDP-Glc/GDP-Man_DH_N"/>
</dbReference>
<dbReference type="InterPro" id="IPR014027">
    <property type="entry name" value="UDP-Glc/GDP-Man_DH_C"/>
</dbReference>
<dbReference type="eggNOG" id="COG1004">
    <property type="taxonomic scope" value="Bacteria"/>
</dbReference>
<evidence type="ECO:0000313" key="12">
    <source>
        <dbReference type="EMBL" id="ABJ81559.1"/>
    </source>
</evidence>
<dbReference type="Pfam" id="PF03721">
    <property type="entry name" value="UDPG_MGDP_dh_N"/>
    <property type="match status" value="1"/>
</dbReference>
<dbReference type="EC" id="1.1.1.22" evidence="3 7"/>
<feature type="binding site" evidence="9">
    <location>
        <position position="222"/>
    </location>
    <ligand>
        <name>substrate</name>
    </ligand>
</feature>
<dbReference type="PANTHER" id="PTHR43750">
    <property type="entry name" value="UDP-GLUCOSE 6-DEHYDROGENASE TUAD"/>
    <property type="match status" value="1"/>
</dbReference>
<feature type="binding site" evidence="9">
    <location>
        <position position="277"/>
    </location>
    <ligand>
        <name>substrate</name>
    </ligand>
</feature>
<evidence type="ECO:0000256" key="2">
    <source>
        <dbReference type="ARBA" id="ARBA00006601"/>
    </source>
</evidence>
<dbReference type="GO" id="GO:0000271">
    <property type="term" value="P:polysaccharide biosynthetic process"/>
    <property type="evidence" value="ECO:0007669"/>
    <property type="project" value="InterPro"/>
</dbReference>
<sequence>MSHGILKVVDPVSLAVNPQKIAVLGLGYVGCVTAACLARIGHRVTGVDRDQFKVDSVLGGRAPFFEPGLEELVGDGVATGRLSATVSLADAVADADVALICVGTPSEKNGNLGLDQLRRVSQELAELLPGRTKRLIVAVRSTVYPGTCEEIVLPAFGGSPLVAVVSNPEFLREGAAVRDFMEPSLLVVGGSSPEAVRQVAGIYSGLAVEPSIVALRTAEMIKYACNAFHAVKISFANEIGALAGELGIDGAEVMETLCRDHSLNISPAYLKPGFAFGGSCLPKDLRALVYRASRLDLKLPMLESVLPSNNAQLDRAIAVALDLPGERIGVFGLAFKENTDDLRESPVVLLLETLIGKGRKVRVHDPHIQLGEIYGSNQRYIMNAIPHIGNLLDDRLDGMLEWADHILVAQKPSPAVQARLIASGKPLIDLVGALRRDLGRATVSV</sequence>
<dbReference type="PIRSF" id="PIRSF500134">
    <property type="entry name" value="UDPglc_DH_bac"/>
    <property type="match status" value="1"/>
</dbReference>
<comment type="catalytic activity">
    <reaction evidence="6 7">
        <text>UDP-alpha-D-glucose + 2 NAD(+) + H2O = UDP-alpha-D-glucuronate + 2 NADH + 3 H(+)</text>
        <dbReference type="Rhea" id="RHEA:23596"/>
        <dbReference type="ChEBI" id="CHEBI:15377"/>
        <dbReference type="ChEBI" id="CHEBI:15378"/>
        <dbReference type="ChEBI" id="CHEBI:57540"/>
        <dbReference type="ChEBI" id="CHEBI:57945"/>
        <dbReference type="ChEBI" id="CHEBI:58052"/>
        <dbReference type="ChEBI" id="CHEBI:58885"/>
        <dbReference type="EC" id="1.1.1.22"/>
    </reaction>
</comment>
<feature type="binding site" evidence="10">
    <location>
        <position position="173"/>
    </location>
    <ligand>
        <name>NAD(+)</name>
        <dbReference type="ChEBI" id="CHEBI:57540"/>
    </ligand>
</feature>
<keyword evidence="4 7" id="KW-0560">Oxidoreductase</keyword>
<dbReference type="InterPro" id="IPR008927">
    <property type="entry name" value="6-PGluconate_DH-like_C_sf"/>
</dbReference>
<feature type="binding site" evidence="10">
    <location>
        <position position="283"/>
    </location>
    <ligand>
        <name>NAD(+)</name>
        <dbReference type="ChEBI" id="CHEBI:57540"/>
    </ligand>
</feature>
<feature type="binding site" evidence="10">
    <location>
        <position position="48"/>
    </location>
    <ligand>
        <name>NAD(+)</name>
        <dbReference type="ChEBI" id="CHEBI:57540"/>
    </ligand>
</feature>
<dbReference type="InterPro" id="IPR036220">
    <property type="entry name" value="UDP-Glc/GDP-Man_DH_C_sf"/>
</dbReference>
<dbReference type="HOGENOM" id="CLU_023810_1_1_0"/>
<gene>
    <name evidence="12" type="ordered locus">Acid_0553</name>
</gene>
<evidence type="ECO:0000256" key="6">
    <source>
        <dbReference type="ARBA" id="ARBA00047473"/>
    </source>
</evidence>
<dbReference type="Gene3D" id="1.20.5.170">
    <property type="match status" value="1"/>
</dbReference>
<feature type="binding site" evidence="9">
    <location>
        <begin position="269"/>
        <end position="273"/>
    </location>
    <ligand>
        <name>substrate</name>
    </ligand>
</feature>
<feature type="binding site" evidence="10">
    <location>
        <position position="53"/>
    </location>
    <ligand>
        <name>NAD(+)</name>
        <dbReference type="ChEBI" id="CHEBI:57540"/>
    </ligand>
</feature>
<dbReference type="EMBL" id="CP000473">
    <property type="protein sequence ID" value="ABJ81559.1"/>
    <property type="molecule type" value="Genomic_DNA"/>
</dbReference>
<dbReference type="GO" id="GO:0051287">
    <property type="term" value="F:NAD binding"/>
    <property type="evidence" value="ECO:0007669"/>
    <property type="project" value="InterPro"/>
</dbReference>
<dbReference type="GO" id="GO:0003979">
    <property type="term" value="F:UDP-glucose 6-dehydrogenase activity"/>
    <property type="evidence" value="ECO:0007669"/>
    <property type="project" value="UniProtKB-EC"/>
</dbReference>
<evidence type="ECO:0000256" key="4">
    <source>
        <dbReference type="ARBA" id="ARBA00023002"/>
    </source>
</evidence>
<evidence type="ECO:0000256" key="3">
    <source>
        <dbReference type="ARBA" id="ARBA00012954"/>
    </source>
</evidence>
<feature type="binding site" evidence="9">
    <location>
        <begin position="170"/>
        <end position="173"/>
    </location>
    <ligand>
        <name>substrate</name>
    </ligand>
</feature>
<protein>
    <recommendedName>
        <fullName evidence="3 7">UDP-glucose 6-dehydrogenase</fullName>
        <ecNumber evidence="3 7">1.1.1.22</ecNumber>
    </recommendedName>
</protein>
<evidence type="ECO:0000256" key="9">
    <source>
        <dbReference type="PIRSR" id="PIRSR500134-2"/>
    </source>
</evidence>
<dbReference type="NCBIfam" id="TIGR03026">
    <property type="entry name" value="NDP-sugDHase"/>
    <property type="match status" value="1"/>
</dbReference>
<evidence type="ECO:0000256" key="10">
    <source>
        <dbReference type="PIRSR" id="PIRSR500134-3"/>
    </source>
</evidence>
<dbReference type="SMART" id="SM00984">
    <property type="entry name" value="UDPG_MGDP_dh_C"/>
    <property type="match status" value="1"/>
</dbReference>
<feature type="binding site" evidence="9">
    <location>
        <position position="336"/>
    </location>
    <ligand>
        <name>substrate</name>
    </ligand>
</feature>
<dbReference type="Pfam" id="PF00984">
    <property type="entry name" value="UDPG_MGDP_dh"/>
    <property type="match status" value="1"/>
</dbReference>
<dbReference type="FunCoup" id="Q02BK7">
    <property type="interactions" value="316"/>
</dbReference>
<feature type="active site" description="Nucleophile" evidence="8">
    <location>
        <position position="280"/>
    </location>
</feature>
<dbReference type="SUPFAM" id="SSF52413">
    <property type="entry name" value="UDP-glucose/GDP-mannose dehydrogenase C-terminal domain"/>
    <property type="match status" value="1"/>
</dbReference>
<name>Q02BK7_SOLUE</name>
<dbReference type="PIRSF" id="PIRSF000124">
    <property type="entry name" value="UDPglc_GDPman_dh"/>
    <property type="match status" value="1"/>
</dbReference>
<evidence type="ECO:0000256" key="1">
    <source>
        <dbReference type="ARBA" id="ARBA00004701"/>
    </source>
</evidence>
<organism evidence="12">
    <name type="scientific">Solibacter usitatus (strain Ellin6076)</name>
    <dbReference type="NCBI Taxonomy" id="234267"/>
    <lineage>
        <taxon>Bacteria</taxon>
        <taxon>Pseudomonadati</taxon>
        <taxon>Acidobacteriota</taxon>
        <taxon>Terriglobia</taxon>
        <taxon>Bryobacterales</taxon>
        <taxon>Solibacteraceae</taxon>
        <taxon>Candidatus Solibacter</taxon>
    </lineage>
</organism>
<dbReference type="InterPro" id="IPR036291">
    <property type="entry name" value="NAD(P)-bd_dom_sf"/>
</dbReference>
<dbReference type="STRING" id="234267.Acid_0553"/>
<evidence type="ECO:0000256" key="8">
    <source>
        <dbReference type="PIRSR" id="PIRSR500134-1"/>
    </source>
</evidence>
<comment type="similarity">
    <text evidence="2 7">Belongs to the UDP-glucose/GDP-mannose dehydrogenase family.</text>
</comment>
<feature type="binding site" evidence="10">
    <location>
        <position position="343"/>
    </location>
    <ligand>
        <name>NAD(+)</name>
        <dbReference type="ChEBI" id="CHEBI:57540"/>
    </ligand>
</feature>
<accession>Q02BK7</accession>
<dbReference type="Pfam" id="PF03720">
    <property type="entry name" value="UDPG_MGDP_dh_C"/>
    <property type="match status" value="1"/>
</dbReference>
<dbReference type="InterPro" id="IPR017476">
    <property type="entry name" value="UDP-Glc/GDP-Man"/>
</dbReference>
<feature type="binding site" evidence="10">
    <location>
        <position position="142"/>
    </location>
    <ligand>
        <name>NAD(+)</name>
        <dbReference type="ChEBI" id="CHEBI:57540"/>
    </ligand>
</feature>
<dbReference type="KEGG" id="sus:Acid_0553"/>
<keyword evidence="5 7" id="KW-0520">NAD</keyword>
<dbReference type="InterPro" id="IPR014026">
    <property type="entry name" value="UDP-Glc/GDP-Man_DH_dimer"/>
</dbReference>
<reference evidence="12" key="1">
    <citation type="submission" date="2006-10" db="EMBL/GenBank/DDBJ databases">
        <title>Complete sequence of Solibacter usitatus Ellin6076.</title>
        <authorList>
            <consortium name="US DOE Joint Genome Institute"/>
            <person name="Copeland A."/>
            <person name="Lucas S."/>
            <person name="Lapidus A."/>
            <person name="Barry K."/>
            <person name="Detter J.C."/>
            <person name="Glavina del Rio T."/>
            <person name="Hammon N."/>
            <person name="Israni S."/>
            <person name="Dalin E."/>
            <person name="Tice H."/>
            <person name="Pitluck S."/>
            <person name="Thompson L.S."/>
            <person name="Brettin T."/>
            <person name="Bruce D."/>
            <person name="Han C."/>
            <person name="Tapia R."/>
            <person name="Gilna P."/>
            <person name="Schmutz J."/>
            <person name="Larimer F."/>
            <person name="Land M."/>
            <person name="Hauser L."/>
            <person name="Kyrpides N."/>
            <person name="Mikhailova N."/>
            <person name="Janssen P.H."/>
            <person name="Kuske C.R."/>
            <person name="Richardson P."/>
        </authorList>
    </citation>
    <scope>NUCLEOTIDE SEQUENCE</scope>
    <source>
        <strain evidence="12">Ellin6076</strain>
    </source>
</reference>
<dbReference type="UniPathway" id="UPA00038">
    <property type="reaction ID" value="UER00491"/>
</dbReference>
<dbReference type="PANTHER" id="PTHR43750:SF1">
    <property type="entry name" value="GDP-MANNOSE 6-DEHYDROGENASE"/>
    <property type="match status" value="1"/>
</dbReference>
<dbReference type="AlphaFoldDB" id="Q02BK7"/>
<dbReference type="GO" id="GO:0006065">
    <property type="term" value="P:UDP-glucuronate biosynthetic process"/>
    <property type="evidence" value="ECO:0007669"/>
    <property type="project" value="UniProtKB-UniPathway"/>
</dbReference>
<dbReference type="Gene3D" id="3.40.50.720">
    <property type="entry name" value="NAD(P)-binding Rossmann-like Domain"/>
    <property type="match status" value="2"/>
</dbReference>
<dbReference type="SUPFAM" id="SSF51735">
    <property type="entry name" value="NAD(P)-binding Rossmann-fold domains"/>
    <property type="match status" value="1"/>
</dbReference>
<evidence type="ECO:0000256" key="5">
    <source>
        <dbReference type="ARBA" id="ARBA00023027"/>
    </source>
</evidence>
<dbReference type="InParanoid" id="Q02BK7"/>
<proteinExistence type="inferred from homology"/>